<name>A0ABV6C053_9ACTN</name>
<dbReference type="Proteomes" id="UP001589788">
    <property type="component" value="Unassembled WGS sequence"/>
</dbReference>
<reference evidence="2 3" key="1">
    <citation type="submission" date="2024-09" db="EMBL/GenBank/DDBJ databases">
        <authorList>
            <person name="Sun Q."/>
            <person name="Mori K."/>
        </authorList>
    </citation>
    <scope>NUCLEOTIDE SEQUENCE [LARGE SCALE GENOMIC DNA]</scope>
    <source>
        <strain evidence="2 3">JCM 15389</strain>
    </source>
</reference>
<dbReference type="RefSeq" id="WP_377787936.1">
    <property type="nucleotide sequence ID" value="NZ_JBHLYQ010000014.1"/>
</dbReference>
<organism evidence="2 3">
    <name type="scientific">Aciditerrimonas ferrireducens</name>
    <dbReference type="NCBI Taxonomy" id="667306"/>
    <lineage>
        <taxon>Bacteria</taxon>
        <taxon>Bacillati</taxon>
        <taxon>Actinomycetota</taxon>
        <taxon>Acidimicrobiia</taxon>
        <taxon>Acidimicrobiales</taxon>
        <taxon>Acidimicrobiaceae</taxon>
        <taxon>Aciditerrimonas</taxon>
    </lineage>
</organism>
<dbReference type="InterPro" id="IPR013785">
    <property type="entry name" value="Aldolase_TIM"/>
</dbReference>
<dbReference type="EMBL" id="JBHLYQ010000014">
    <property type="protein sequence ID" value="MFC0081063.1"/>
    <property type="molecule type" value="Genomic_DNA"/>
</dbReference>
<keyword evidence="3" id="KW-1185">Reference proteome</keyword>
<dbReference type="Pfam" id="PF00701">
    <property type="entry name" value="DHDPS"/>
    <property type="match status" value="1"/>
</dbReference>
<gene>
    <name evidence="2" type="ORF">ACFFRE_02675</name>
</gene>
<dbReference type="CDD" id="cd00408">
    <property type="entry name" value="DHDPS-like"/>
    <property type="match status" value="1"/>
</dbReference>
<proteinExistence type="predicted"/>
<dbReference type="InterPro" id="IPR002220">
    <property type="entry name" value="DapA-like"/>
</dbReference>
<dbReference type="SUPFAM" id="SSF51569">
    <property type="entry name" value="Aldolase"/>
    <property type="match status" value="1"/>
</dbReference>
<evidence type="ECO:0000256" key="1">
    <source>
        <dbReference type="ARBA" id="ARBA00023239"/>
    </source>
</evidence>
<sequence>MAVALPYTRSEAKERARTWRGMCNVTLPSFTSDFRGLNDEAIRHDVRLAAQMGFWGTLVASECGTTLEEYLHFLEVAADAAPEGFRIVAHLSFSTFEETVQVAKASEAIGVEAGLLAYPPSFVPKAPSDVVAWTRDVAERTDLALIVFAVTTWGYRSMSPQSFPHEAIVEMADIDTAAAVKYEANPPGIVAGLADVLRRCGDRIVVQCPMEHTAPALIEWFGMPWMGTSGYEAFGDRVPRWFSLLHEGKWDEGMELYWSYQPAREAKGAWSQTWAGSNLIHRVGWKYLGWLQGYNGGLLRMPQMRLHPGQMRMLRAGVEASGFEVPSDDSGFATGRFPA</sequence>
<accession>A0ABV6C053</accession>
<keyword evidence="1" id="KW-0456">Lyase</keyword>
<dbReference type="SMART" id="SM01130">
    <property type="entry name" value="DHDPS"/>
    <property type="match status" value="1"/>
</dbReference>
<protein>
    <submittedName>
        <fullName evidence="2">Dihydrodipicolinate synthase family protein</fullName>
    </submittedName>
</protein>
<evidence type="ECO:0000313" key="3">
    <source>
        <dbReference type="Proteomes" id="UP001589788"/>
    </source>
</evidence>
<comment type="caution">
    <text evidence="2">The sequence shown here is derived from an EMBL/GenBank/DDBJ whole genome shotgun (WGS) entry which is preliminary data.</text>
</comment>
<evidence type="ECO:0000313" key="2">
    <source>
        <dbReference type="EMBL" id="MFC0081063.1"/>
    </source>
</evidence>
<dbReference type="Gene3D" id="3.20.20.70">
    <property type="entry name" value="Aldolase class I"/>
    <property type="match status" value="1"/>
</dbReference>